<evidence type="ECO:0000313" key="2">
    <source>
        <dbReference type="EMBL" id="CAL8070973.1"/>
    </source>
</evidence>
<reference evidence="2 3" key="1">
    <citation type="submission" date="2024-08" db="EMBL/GenBank/DDBJ databases">
        <authorList>
            <person name="Cucini C."/>
            <person name="Frati F."/>
        </authorList>
    </citation>
    <scope>NUCLEOTIDE SEQUENCE [LARGE SCALE GENOMIC DNA]</scope>
</reference>
<dbReference type="SUPFAM" id="SSF81901">
    <property type="entry name" value="HCP-like"/>
    <property type="match status" value="1"/>
</dbReference>
<dbReference type="Pfam" id="PF13181">
    <property type="entry name" value="TPR_8"/>
    <property type="match status" value="1"/>
</dbReference>
<dbReference type="PANTHER" id="PTHR45011">
    <property type="entry name" value="DAP3-BINDING CELL DEATH ENHANCER 1"/>
    <property type="match status" value="1"/>
</dbReference>
<dbReference type="Gene3D" id="1.25.40.10">
    <property type="entry name" value="Tetratricopeptide repeat domain"/>
    <property type="match status" value="1"/>
</dbReference>
<keyword evidence="3" id="KW-1185">Reference proteome</keyword>
<dbReference type="InterPro" id="IPR052748">
    <property type="entry name" value="ISR_Activator"/>
</dbReference>
<dbReference type="InterPro" id="IPR006597">
    <property type="entry name" value="Sel1-like"/>
</dbReference>
<dbReference type="Proteomes" id="UP001642540">
    <property type="component" value="Unassembled WGS sequence"/>
</dbReference>
<dbReference type="InterPro" id="IPR019734">
    <property type="entry name" value="TPR_rpt"/>
</dbReference>
<dbReference type="InterPro" id="IPR011990">
    <property type="entry name" value="TPR-like_helical_dom_sf"/>
</dbReference>
<evidence type="ECO:0000256" key="1">
    <source>
        <dbReference type="PROSITE-ProRule" id="PRU00339"/>
    </source>
</evidence>
<dbReference type="PANTHER" id="PTHR45011:SF1">
    <property type="entry name" value="DAP3-BINDING CELL DEATH ENHANCER 1"/>
    <property type="match status" value="1"/>
</dbReference>
<evidence type="ECO:0008006" key="4">
    <source>
        <dbReference type="Google" id="ProtNLM"/>
    </source>
</evidence>
<dbReference type="SMART" id="SM00671">
    <property type="entry name" value="SEL1"/>
    <property type="match status" value="1"/>
</dbReference>
<comment type="caution">
    <text evidence="2">The sequence shown here is derived from an EMBL/GenBank/DDBJ whole genome shotgun (WGS) entry which is preliminary data.</text>
</comment>
<protein>
    <recommendedName>
        <fullName evidence="4">Death ligand signal enhancer</fullName>
    </recommendedName>
</protein>
<proteinExistence type="predicted"/>
<dbReference type="SMART" id="SM00028">
    <property type="entry name" value="TPR"/>
    <property type="match status" value="1"/>
</dbReference>
<name>A0ABP1PLX7_9HEXA</name>
<evidence type="ECO:0000313" key="3">
    <source>
        <dbReference type="Proteomes" id="UP001642540"/>
    </source>
</evidence>
<accession>A0ABP1PLX7</accession>
<gene>
    <name evidence="2" type="ORF">ODALV1_LOCUS1504</name>
</gene>
<feature type="repeat" description="TPR" evidence="1">
    <location>
        <begin position="275"/>
        <end position="308"/>
    </location>
</feature>
<dbReference type="PROSITE" id="PS50005">
    <property type="entry name" value="TPR"/>
    <property type="match status" value="1"/>
</dbReference>
<dbReference type="EMBL" id="CAXLJM020000004">
    <property type="protein sequence ID" value="CAL8070973.1"/>
    <property type="molecule type" value="Genomic_DNA"/>
</dbReference>
<sequence length="359" mass="39349">MMHRAISRVFRGTCRKWRDDCPVAVGEDVRKKGEQNEHDFVPPKHSLEDAAVLTSGLVLAYQFTQRRRRTLIEECQPCAASVIGQTQLPQSLESSCPFSVASRVLSKPIFSGATALHVSRKCAVIPSTDRTPFIYDDLQETILPERLTPPSLIDDEDIIFEAELSASSVPPNVEKKFGAGATEHSSDAAILKDPAEYGRRYGADLLSVLGAFEFLQTENVTGNGIKTSETVKKKEVVATNNRKTKNKANSIKDAELDPPLHALELMKRGAELGSARALYNMGVAYDRLKDTELAKEYYRKAADLGHPLATYNCAVFALKDGRLTDGLALMKMASDFGVPEAAEFMKPSGDSLAVRSIVV</sequence>
<organism evidence="2 3">
    <name type="scientific">Orchesella dallaii</name>
    <dbReference type="NCBI Taxonomy" id="48710"/>
    <lineage>
        <taxon>Eukaryota</taxon>
        <taxon>Metazoa</taxon>
        <taxon>Ecdysozoa</taxon>
        <taxon>Arthropoda</taxon>
        <taxon>Hexapoda</taxon>
        <taxon>Collembola</taxon>
        <taxon>Entomobryomorpha</taxon>
        <taxon>Entomobryoidea</taxon>
        <taxon>Orchesellidae</taxon>
        <taxon>Orchesellinae</taxon>
        <taxon>Orchesella</taxon>
    </lineage>
</organism>
<keyword evidence="1" id="KW-0802">TPR repeat</keyword>